<dbReference type="EMBL" id="CP022133">
    <property type="protein sequence ID" value="ASG65827.1"/>
    <property type="molecule type" value="Genomic_DNA"/>
</dbReference>
<organism evidence="2 3">
    <name type="scientific">Idiomarina piscisalsi</name>
    <dbReference type="NCBI Taxonomy" id="1096243"/>
    <lineage>
        <taxon>Bacteria</taxon>
        <taxon>Pseudomonadati</taxon>
        <taxon>Pseudomonadota</taxon>
        <taxon>Gammaproteobacteria</taxon>
        <taxon>Alteromonadales</taxon>
        <taxon>Idiomarinaceae</taxon>
        <taxon>Idiomarina</taxon>
    </lineage>
</organism>
<feature type="transmembrane region" description="Helical" evidence="1">
    <location>
        <begin position="195"/>
        <end position="214"/>
    </location>
</feature>
<protein>
    <recommendedName>
        <fullName evidence="4">DUF3667 domain-containing protein</fullName>
    </recommendedName>
</protein>
<feature type="transmembrane region" description="Helical" evidence="1">
    <location>
        <begin position="83"/>
        <end position="101"/>
    </location>
</feature>
<sequence>MNISTQNLCKNCDTELQGEYCHRCGQQDKQYMRSIFAVVGDLFGEIGHWDSRFYRTLRGLFLNPGFLSLEFVQGRHASYVPPLRLYFFISLIAFMVMTSLIDIDIRPPTPEDIERVNQVQQDVQASLPDEAKGLVVSSAEPSEPLRLSLDDTDIPFLSEAEEVELEIKLRQLADNPAQFTKKIISMTPQMMLLMLPFWALFLKLIYLFGHRYYLEHLTVALHTHAFMLLTLTLVTIISQAVSPLIGVAGWNWVATIGDWVTDLFIIWIFVYLFITQKRFYQQSWPLTAVKYLISGMVYFVLLTSSFVIMVIIGILNS</sequence>
<keyword evidence="1" id="KW-1133">Transmembrane helix</keyword>
<accession>A0ABN5AUQ2</accession>
<keyword evidence="3" id="KW-1185">Reference proteome</keyword>
<keyword evidence="1" id="KW-0812">Transmembrane</keyword>
<gene>
    <name evidence="2" type="ORF">CEW91_06605</name>
</gene>
<evidence type="ECO:0000256" key="1">
    <source>
        <dbReference type="SAM" id="Phobius"/>
    </source>
</evidence>
<dbReference type="Pfam" id="PF12412">
    <property type="entry name" value="DUF3667"/>
    <property type="match status" value="1"/>
</dbReference>
<reference evidence="2 3" key="1">
    <citation type="submission" date="2017-06" db="EMBL/GenBank/DDBJ databases">
        <title>Complete genome sequence of Idiomarina piscisalsi strain 10PY1A isolated from soil of Soudi Arabia.</title>
        <authorList>
            <person name="Kim M.-C."/>
            <person name="Jung B.K."/>
            <person name="Budiyanto F."/>
            <person name="Nzila A."/>
            <person name="Shin J.-H."/>
        </authorList>
    </citation>
    <scope>NUCLEOTIDE SEQUENCE [LARGE SCALE GENOMIC DNA]</scope>
    <source>
        <strain evidence="2 3">10PY1A</strain>
    </source>
</reference>
<feature type="transmembrane region" description="Helical" evidence="1">
    <location>
        <begin position="256"/>
        <end position="274"/>
    </location>
</feature>
<evidence type="ECO:0000313" key="3">
    <source>
        <dbReference type="Proteomes" id="UP000197717"/>
    </source>
</evidence>
<feature type="transmembrane region" description="Helical" evidence="1">
    <location>
        <begin position="226"/>
        <end position="250"/>
    </location>
</feature>
<evidence type="ECO:0000313" key="2">
    <source>
        <dbReference type="EMBL" id="ASG65827.1"/>
    </source>
</evidence>
<keyword evidence="1" id="KW-0472">Membrane</keyword>
<dbReference type="Proteomes" id="UP000197717">
    <property type="component" value="Chromosome"/>
</dbReference>
<proteinExistence type="predicted"/>
<evidence type="ECO:0008006" key="4">
    <source>
        <dbReference type="Google" id="ProtNLM"/>
    </source>
</evidence>
<dbReference type="InterPro" id="IPR022134">
    <property type="entry name" value="DUF3667"/>
</dbReference>
<feature type="transmembrane region" description="Helical" evidence="1">
    <location>
        <begin position="295"/>
        <end position="315"/>
    </location>
</feature>
<name>A0ABN5AUQ2_9GAMM</name>